<accession>A0A6M3LKK4</accession>
<reference evidence="1" key="1">
    <citation type="submission" date="2020-03" db="EMBL/GenBank/DDBJ databases">
        <title>The deep terrestrial virosphere.</title>
        <authorList>
            <person name="Holmfeldt K."/>
            <person name="Nilsson E."/>
            <person name="Simone D."/>
            <person name="Lopez-Fernandez M."/>
            <person name="Wu X."/>
            <person name="de Brujin I."/>
            <person name="Lundin D."/>
            <person name="Andersson A."/>
            <person name="Bertilsson S."/>
            <person name="Dopson M."/>
        </authorList>
    </citation>
    <scope>NUCLEOTIDE SEQUENCE</scope>
    <source>
        <strain evidence="1">MM415B04183</strain>
    </source>
</reference>
<dbReference type="Gene3D" id="3.30.420.280">
    <property type="match status" value="1"/>
</dbReference>
<organism evidence="1">
    <name type="scientific">viral metagenome</name>
    <dbReference type="NCBI Taxonomy" id="1070528"/>
    <lineage>
        <taxon>unclassified sequences</taxon>
        <taxon>metagenomes</taxon>
        <taxon>organismal metagenomes</taxon>
    </lineage>
</organism>
<dbReference type="EMBL" id="MT143160">
    <property type="protein sequence ID" value="QJA93581.1"/>
    <property type="molecule type" value="Genomic_DNA"/>
</dbReference>
<protein>
    <submittedName>
        <fullName evidence="1">Putative terminase</fullName>
    </submittedName>
</protein>
<proteinExistence type="predicted"/>
<sequence length="433" mass="49964">MTEPKPKLYEPVEINGKVFFDLKPHRAQLEALDAKERFILLLAGKQSGKTEIAVQWLLREIDKTYNPDDKFNDYLVITSTFPLLDKKLQQEFLNVFRDIGDFGVFLEGKRLFKYHDKNIRIFLCSGENPESLEAATAKAALLDEAGQDSFKRQVWDAIQGRLSIYEGRALFTTTIYNFGWLKTELYDRAMSGDKSIKVIHADSIMNPAFPQKEWDRLKATLPTWQFDMFYRGRYTRPAGMIYDAFDSVNHVKPRFPIPKEWNCYVGMDFGTEHTAAMFYALEPTTGIMWAYQEYVGGKKSVQEHVENLKILKGDTNVVRISGGIRSEEGWRNDFGHYGWHVQESPVRDVEQGILKVYAFHKAGKLMVFSDLHNYIDQKQKYSRILDENNNYQPTDRIKDKEWAHLCDAERGVLGGFDAISPVGSGKILVRSYV</sequence>
<gene>
    <name evidence="1" type="ORF">MM415B04183_0014</name>
</gene>
<dbReference type="Gene3D" id="3.40.50.300">
    <property type="entry name" value="P-loop containing nucleotide triphosphate hydrolases"/>
    <property type="match status" value="1"/>
</dbReference>
<dbReference type="AlphaFoldDB" id="A0A6M3LKK4"/>
<evidence type="ECO:0000313" key="1">
    <source>
        <dbReference type="EMBL" id="QJA93581.1"/>
    </source>
</evidence>
<name>A0A6M3LKK4_9ZZZZ</name>
<dbReference type="InterPro" id="IPR027417">
    <property type="entry name" value="P-loop_NTPase"/>
</dbReference>